<sequence length="89" mass="10068">MANHRGSDLIDHHRDPHNLTLLPTSLDWNEPNPRFHNKNNKTQGGIKINQRQRARKNSFKMQVAAEKLSPTSSNALRSANSATTTFQAH</sequence>
<evidence type="ECO:0000256" key="1">
    <source>
        <dbReference type="SAM" id="MobiDB-lite"/>
    </source>
</evidence>
<reference evidence="2" key="1">
    <citation type="submission" date="2013-07" db="EMBL/GenBank/DDBJ databases">
        <title>The genome of Eucalyptus grandis.</title>
        <authorList>
            <person name="Schmutz J."/>
            <person name="Hayes R."/>
            <person name="Myburg A."/>
            <person name="Tuskan G."/>
            <person name="Grattapaglia D."/>
            <person name="Rokhsar D.S."/>
        </authorList>
    </citation>
    <scope>NUCLEOTIDE SEQUENCE</scope>
    <source>
        <tissue evidence="2">Leaf extractions</tissue>
    </source>
</reference>
<gene>
    <name evidence="2" type="ORF">EUGRSUZ_K00569</name>
</gene>
<feature type="region of interest" description="Disordered" evidence="1">
    <location>
        <begin position="64"/>
        <end position="89"/>
    </location>
</feature>
<protein>
    <submittedName>
        <fullName evidence="2">Uncharacterized protein</fullName>
    </submittedName>
</protein>
<feature type="region of interest" description="Disordered" evidence="1">
    <location>
        <begin position="24"/>
        <end position="51"/>
    </location>
</feature>
<organism evidence="2">
    <name type="scientific">Eucalyptus grandis</name>
    <name type="common">Flooded gum</name>
    <dbReference type="NCBI Taxonomy" id="71139"/>
    <lineage>
        <taxon>Eukaryota</taxon>
        <taxon>Viridiplantae</taxon>
        <taxon>Streptophyta</taxon>
        <taxon>Embryophyta</taxon>
        <taxon>Tracheophyta</taxon>
        <taxon>Spermatophyta</taxon>
        <taxon>Magnoliopsida</taxon>
        <taxon>eudicotyledons</taxon>
        <taxon>Gunneridae</taxon>
        <taxon>Pentapetalae</taxon>
        <taxon>rosids</taxon>
        <taxon>malvids</taxon>
        <taxon>Myrtales</taxon>
        <taxon>Myrtaceae</taxon>
        <taxon>Myrtoideae</taxon>
        <taxon>Eucalypteae</taxon>
        <taxon>Eucalyptus</taxon>
    </lineage>
</organism>
<dbReference type="AlphaFoldDB" id="A0A058ZZB5"/>
<dbReference type="Gramene" id="KCW46761">
    <property type="protein sequence ID" value="KCW46761"/>
    <property type="gene ID" value="EUGRSUZ_K00569"/>
</dbReference>
<feature type="compositionally biased region" description="Polar residues" evidence="1">
    <location>
        <begin position="69"/>
        <end position="89"/>
    </location>
</feature>
<proteinExistence type="predicted"/>
<dbReference type="InParanoid" id="A0A058ZZB5"/>
<evidence type="ECO:0000313" key="2">
    <source>
        <dbReference type="EMBL" id="KCW46761.1"/>
    </source>
</evidence>
<dbReference type="EMBL" id="KK198763">
    <property type="protein sequence ID" value="KCW46761.1"/>
    <property type="molecule type" value="Genomic_DNA"/>
</dbReference>
<accession>A0A058ZZB5</accession>
<name>A0A058ZZB5_EUCGR</name>